<organism evidence="1 2">
    <name type="scientific">Mordavella massiliensis</name>
    <dbReference type="NCBI Taxonomy" id="1871024"/>
    <lineage>
        <taxon>Bacteria</taxon>
        <taxon>Bacillati</taxon>
        <taxon>Bacillota</taxon>
        <taxon>Clostridia</taxon>
        <taxon>Eubacteriales</taxon>
        <taxon>Clostridiaceae</taxon>
        <taxon>Mordavella</taxon>
    </lineage>
</organism>
<dbReference type="AlphaFoldDB" id="A0A938X9N1"/>
<evidence type="ECO:0000313" key="1">
    <source>
        <dbReference type="EMBL" id="MBM6947463.1"/>
    </source>
</evidence>
<dbReference type="RefSeq" id="WP_204905511.1">
    <property type="nucleotide sequence ID" value="NZ_JACJKS010000002.1"/>
</dbReference>
<reference evidence="1" key="1">
    <citation type="submission" date="2020-08" db="EMBL/GenBank/DDBJ databases">
        <authorList>
            <person name="Cejkova D."/>
            <person name="Kubasova T."/>
            <person name="Jahodarova E."/>
            <person name="Rychlik I."/>
        </authorList>
    </citation>
    <scope>NUCLEOTIDE SEQUENCE</scope>
    <source>
        <strain evidence="1">An582</strain>
    </source>
</reference>
<accession>A0A938X9N1</accession>
<comment type="caution">
    <text evidence="1">The sequence shown here is derived from an EMBL/GenBank/DDBJ whole genome shotgun (WGS) entry which is preliminary data.</text>
</comment>
<sequence>MRFARRMYLSEGMEKKKDKVIRRLRMRKLARPVYLLALCDYGTERLEILSSAELLQRSYPSEGLLIAGLAGDYEDALDLVRQIAQETLDAGLETDVCSYIRGRERDR</sequence>
<reference evidence="1" key="2">
    <citation type="journal article" date="2021" name="Sci. Rep.">
        <title>The distribution of antibiotic resistance genes in chicken gut microbiota commensals.</title>
        <authorList>
            <person name="Juricova H."/>
            <person name="Matiasovicova J."/>
            <person name="Kubasova T."/>
            <person name="Cejkova D."/>
            <person name="Rychlik I."/>
        </authorList>
    </citation>
    <scope>NUCLEOTIDE SEQUENCE</scope>
    <source>
        <strain evidence="1">An582</strain>
    </source>
</reference>
<protein>
    <submittedName>
        <fullName evidence="1">Uncharacterized protein</fullName>
    </submittedName>
</protein>
<name>A0A938X9N1_9CLOT</name>
<dbReference type="EMBL" id="JACJKS010000002">
    <property type="protein sequence ID" value="MBM6947463.1"/>
    <property type="molecule type" value="Genomic_DNA"/>
</dbReference>
<evidence type="ECO:0000313" key="2">
    <source>
        <dbReference type="Proteomes" id="UP000705508"/>
    </source>
</evidence>
<gene>
    <name evidence="1" type="ORF">H6A20_02130</name>
</gene>
<proteinExistence type="predicted"/>
<dbReference type="Proteomes" id="UP000705508">
    <property type="component" value="Unassembled WGS sequence"/>
</dbReference>